<dbReference type="Gene3D" id="3.50.30.30">
    <property type="match status" value="1"/>
</dbReference>
<dbReference type="Gene3D" id="2.60.40.1710">
    <property type="entry name" value="Subtilisin-like superfamily"/>
    <property type="match status" value="1"/>
</dbReference>
<evidence type="ECO:0000256" key="4">
    <source>
        <dbReference type="ARBA" id="ARBA00022729"/>
    </source>
</evidence>
<keyword evidence="3 9" id="KW-0645">Protease</keyword>
<evidence type="ECO:0000313" key="15">
    <source>
        <dbReference type="EMBL" id="MCZ7407090.1"/>
    </source>
</evidence>
<reference evidence="15" key="1">
    <citation type="submission" date="2022-07" db="EMBL/GenBank/DDBJ databases">
        <title>Parvimonas micra travels from the subgingival sulcus of the human oral cavity to the colorectal adenocarcinoma.</title>
        <authorList>
            <person name="Conde-Perez K."/>
            <person name="Buetas E."/>
            <person name="Aja-Macaya P."/>
            <person name="Martin-De Arribas E."/>
            <person name="Iglesias-Corras I."/>
            <person name="Trigo-Tasende N."/>
            <person name="Nasser-Ali M."/>
            <person name="Estevez L.S."/>
            <person name="Rumbo-Feal S."/>
            <person name="Otero-Alen B."/>
            <person name="Noguera J.F."/>
            <person name="Concha A."/>
            <person name="Pardinas-Lopez S."/>
            <person name="Carda-Dieguez M."/>
            <person name="Gomez-Randulfe I."/>
            <person name="Martinez-Lago N."/>
            <person name="Ladra S."/>
            <person name="Aparicio L.A."/>
            <person name="Bou G."/>
            <person name="Mira A."/>
            <person name="Vallejo J.A."/>
            <person name="Poza M."/>
        </authorList>
    </citation>
    <scope>NUCLEOTIDE SEQUENCE</scope>
    <source>
        <strain evidence="15">PM79KC-AC-4</strain>
    </source>
</reference>
<dbReference type="CDD" id="cd07475">
    <property type="entry name" value="Peptidases_S8_C5a_Peptidase"/>
    <property type="match status" value="1"/>
</dbReference>
<dbReference type="Pfam" id="PF07554">
    <property type="entry name" value="FIVAR"/>
    <property type="match status" value="2"/>
</dbReference>
<feature type="domain" description="Peptidase S8/S53" evidence="12">
    <location>
        <begin position="156"/>
        <end position="612"/>
    </location>
</feature>
<dbReference type="Pfam" id="PF02225">
    <property type="entry name" value="PA"/>
    <property type="match status" value="1"/>
</dbReference>
<keyword evidence="5" id="KW-0677">Repeat</keyword>
<keyword evidence="2" id="KW-0964">Secreted</keyword>
<evidence type="ECO:0000313" key="16">
    <source>
        <dbReference type="Proteomes" id="UP001141458"/>
    </source>
</evidence>
<keyword evidence="10" id="KW-0812">Transmembrane</keyword>
<evidence type="ECO:0000259" key="13">
    <source>
        <dbReference type="Pfam" id="PF02225"/>
    </source>
</evidence>
<keyword evidence="2" id="KW-0134">Cell wall</keyword>
<comment type="caution">
    <text evidence="15">The sequence shown here is derived from an EMBL/GenBank/DDBJ whole genome shotgun (WGS) entry which is preliminary data.</text>
</comment>
<dbReference type="InterPro" id="IPR050131">
    <property type="entry name" value="Peptidase_S8_subtilisin-like"/>
</dbReference>
<feature type="transmembrane region" description="Helical" evidence="10">
    <location>
        <begin position="2016"/>
        <end position="2036"/>
    </location>
</feature>
<evidence type="ECO:0000259" key="14">
    <source>
        <dbReference type="Pfam" id="PF06280"/>
    </source>
</evidence>
<dbReference type="InterPro" id="IPR034216">
    <property type="entry name" value="C5a_Peptidase"/>
</dbReference>
<keyword evidence="7 9" id="KW-0720">Serine protease</keyword>
<feature type="active site" description="Charge relay system" evidence="8 9">
    <location>
        <position position="165"/>
    </location>
</feature>
<dbReference type="PRINTS" id="PR00723">
    <property type="entry name" value="SUBTILISIN"/>
</dbReference>
<feature type="active site" description="Charge relay system" evidence="8 9">
    <location>
        <position position="549"/>
    </location>
</feature>
<feature type="signal peptide" evidence="11">
    <location>
        <begin position="1"/>
        <end position="26"/>
    </location>
</feature>
<evidence type="ECO:0000256" key="5">
    <source>
        <dbReference type="ARBA" id="ARBA00022737"/>
    </source>
</evidence>
<organism evidence="15 16">
    <name type="scientific">Parvimonas micra</name>
    <dbReference type="NCBI Taxonomy" id="33033"/>
    <lineage>
        <taxon>Bacteria</taxon>
        <taxon>Bacillati</taxon>
        <taxon>Bacillota</taxon>
        <taxon>Tissierellia</taxon>
        <taxon>Tissierellales</taxon>
        <taxon>Peptoniphilaceae</taxon>
        <taxon>Parvimonas</taxon>
    </lineage>
</organism>
<sequence>MKKLFSGFLALCLVLSIFTSNFITKAEDKVSKIILTINTSKISGENIDKLLKNGEYEKVKEINSNSLNIAKEKINEIIGDFKELSRDEFLLPFISFEATKTQIAKLKNLDFIKRIEQDTEYEVDLKPNTAKPTPRSAAHATKLIGIDDDFLKKYDGRGEVVGVIDTNFDPTHEVFKLDKDITPAITKEDIKKLVKHKNGENKNFTEDKVYFNSKVPLAYHYINENSNLNPEKTEEGHGQHVAAVIGGSQTKIKNKYDWRGVAPNSQLLMMNCFVNEGTSSTYYIKAISDAVYLRAAAINMSLGKPKGTIRTHNERDKNVAEIIDRATSVGTNVVIAGGNEGEYQGDISIDHPDFGTIASPGIQQSAITVASVENNEYIAKYLSFGNEKIVYYEVKDRTFKSKTFDIIDCGEALEGSIPSNVNGKVALVKRGGDTFNNKIKRLENAGAIGVIIYNNVLGSFSMSLDNSTTIPAIGISMEDGEKLKAKTPTQVTVSSEEDLVKNPLEGRMSSFSNWGLTSDGILKPDLTAPGGHIYSAKNGSGFVEMSGTSMATPHVSGAVALVSQSLKERVEFKNLSVANRGKLIKTILMNSAKPLNDKENNVPVSPRHQGAGVVDMKSATELDFTVVDKDTNVPSTFIKGINDTITLKLRIKNYSNHSKEITPSVIVTVDEHKGKKNLLKPTELFTKTLENEKFTIGANQEIVKEINIPVENLKKLKDFEKGAFIEGFLTLSSNDGKKANFPFVTFKGDFTNLSVIEKPVYEFDFNKESPMFWNLKPITNAWHRFMTHIESKIDGKPIVLGMENFDELNELKKAQKETDIKPKFSKKLVISPNGDGKLDEITLYSVFTRNADARYEIRNSNNEVVAEKKDSKLFLKNISDWADKQDLDENFLGYTNLGIEDLSNQKDGDYTLNIIAKPTTEGAKEQKHSIKFSIDKKAPKFKNAKFDNETKKFTFEVEDANEIRNVKATGIEMVAPYPNYPDYKVAKEVELEVKNIGENKYEIQLKDDTNLKDVQVTATDIAYNEYTEDCEIMTSDKKLGKLEVVAKTVEGENVPIKFDLYDQNNKIVKNTQKLRNGKYTFIYKFCPIEYKLIGENTEYEFEITDENLNKKIELKFEKQKIGQKMVLARGTGDLALNEFKITATNVDNPKLKFELKQEIEDTPQFFLNAPYGKYKLNIEITDANKALKYNYELSTDEQKEISEITIDENSFKKRIDLLFSESKFKVVPITKGYDGHIEYMGMNLSVGQPVNIRSIGRGRSEIVPSEIPNGYYVVPGMQTVKLTEENPVQEVVFEYFKEKDEDKFSLLIQDNGNEKGIQTKYKIYNYNERFNFKKGKLSLDYTPGMKLNPGWYCIEAQEEEYGEYKAQANEPTPTYNLKEKVIEVKRGEKNITVGFTWGKNNENNFVEKYPRKINANIPENYPNDELQLEIRKKNSDEVVVKHTYKKSDESTHSVLIPSGSGYDVVVTNLASGYTCPNGEAWVFGAEGHPITLNITKEVKDGKEVDIKFKAGDIEIPNVKFKLNELDFKSGKNNIEVGKYKLEIVSPESYKGKNIDKEIEITKDTNEISVKLEKITKGTIDIGLEFVDTANKLSKIELDGKEISLSGNKIPVSIGEHKLEITDIDGKLSNYEISPNAINNFNLTLENPDQVFNFKIKRKPNSIDISELKSLVEESKEIKNSEKYINAIDELKELYNNSIKAGQELIDNENSRNEFVVKKAVEDIKLAKDSLDGNKPYAQLVKKLKNLIAEKELISDGNLYINSDEEDNEAYLEAIENAKNLLKVNFKLNELETAIKDIENVKATMGFVIKIKVNGDDIPQDLKIKAINVITGEEVELEHKGNYFEKSVLLGKYKIKVELNENYNTDKNNFEVELTKDKTAEDTIAISKKEKPQNPDDTPSKLKFDYGENQTVTVGGKISDIKISEDISNFVRILVDGKELSKDYYSAINGSTIIKFHDDFINTLRVGEHKLLFEFTTGKIETSLTIVKKDTLPDNNNRNKDSINKNGNRNKLAKTGISNNSIILFVTSTILLGSLTIRKKTKK</sequence>
<dbReference type="Gene3D" id="3.40.50.200">
    <property type="entry name" value="Peptidase S8/S53 domain"/>
    <property type="match status" value="1"/>
</dbReference>
<dbReference type="PROSITE" id="PS51892">
    <property type="entry name" value="SUBTILASE"/>
    <property type="match status" value="1"/>
</dbReference>
<evidence type="ECO:0000256" key="7">
    <source>
        <dbReference type="ARBA" id="ARBA00022825"/>
    </source>
</evidence>
<dbReference type="Gene3D" id="1.20.120.1850">
    <property type="entry name" value="Ebh helix bundles repeating unit (S and A modules)"/>
    <property type="match status" value="1"/>
</dbReference>
<gene>
    <name evidence="15" type="ORF">NND69_01720</name>
</gene>
<dbReference type="EMBL" id="JANDZV010000001">
    <property type="protein sequence ID" value="MCZ7407090.1"/>
    <property type="molecule type" value="Genomic_DNA"/>
</dbReference>
<keyword evidence="10" id="KW-1133">Transmembrane helix</keyword>
<feature type="chain" id="PRO_5040782060" evidence="11">
    <location>
        <begin position="27"/>
        <end position="2042"/>
    </location>
</feature>
<dbReference type="PANTHER" id="PTHR43806">
    <property type="entry name" value="PEPTIDASE S8"/>
    <property type="match status" value="1"/>
</dbReference>
<dbReference type="InterPro" id="IPR046450">
    <property type="entry name" value="PA_dom_sf"/>
</dbReference>
<dbReference type="PROSITE" id="PS00138">
    <property type="entry name" value="SUBTILASE_SER"/>
    <property type="match status" value="1"/>
</dbReference>
<evidence type="ECO:0000256" key="6">
    <source>
        <dbReference type="ARBA" id="ARBA00022801"/>
    </source>
</evidence>
<dbReference type="InterPro" id="IPR023828">
    <property type="entry name" value="Peptidase_S8_Ser-AS"/>
</dbReference>
<dbReference type="SUPFAM" id="SSF46997">
    <property type="entry name" value="Bacterial immunoglobulin/albumin-binding domains"/>
    <property type="match status" value="1"/>
</dbReference>
<dbReference type="Proteomes" id="UP001141458">
    <property type="component" value="Unassembled WGS sequence"/>
</dbReference>
<evidence type="ECO:0000256" key="10">
    <source>
        <dbReference type="SAM" id="Phobius"/>
    </source>
</evidence>
<keyword evidence="10" id="KW-0472">Membrane</keyword>
<dbReference type="PANTHER" id="PTHR43806:SF11">
    <property type="entry name" value="CEREVISIN-RELATED"/>
    <property type="match status" value="1"/>
</dbReference>
<evidence type="ECO:0000256" key="1">
    <source>
        <dbReference type="ARBA" id="ARBA00011073"/>
    </source>
</evidence>
<feature type="active site" description="Charge relay system" evidence="8 9">
    <location>
        <position position="237"/>
    </location>
</feature>
<protein>
    <submittedName>
        <fullName evidence="15">S8 family serine peptidase</fullName>
    </submittedName>
</protein>
<proteinExistence type="inferred from homology"/>
<keyword evidence="6 9" id="KW-0378">Hydrolase</keyword>
<keyword evidence="4 11" id="KW-0732">Signal</keyword>
<dbReference type="InterPro" id="IPR036852">
    <property type="entry name" value="Peptidase_S8/S53_dom_sf"/>
</dbReference>
<comment type="similarity">
    <text evidence="1 9">Belongs to the peptidase S8 family.</text>
</comment>
<dbReference type="SUPFAM" id="SSF52743">
    <property type="entry name" value="Subtilisin-like"/>
    <property type="match status" value="1"/>
</dbReference>
<accession>A0A9X3H978</accession>
<dbReference type="InterPro" id="IPR000209">
    <property type="entry name" value="Peptidase_S8/S53_dom"/>
</dbReference>
<dbReference type="GO" id="GO:0006508">
    <property type="term" value="P:proteolysis"/>
    <property type="evidence" value="ECO:0007669"/>
    <property type="project" value="UniProtKB-KW"/>
</dbReference>
<dbReference type="Pfam" id="PF06280">
    <property type="entry name" value="fn3_5"/>
    <property type="match status" value="1"/>
</dbReference>
<evidence type="ECO:0000256" key="11">
    <source>
        <dbReference type="SAM" id="SignalP"/>
    </source>
</evidence>
<feature type="domain" description="C5a peptidase/Subtilisin-like protease SBT2-like Fn3-like" evidence="14">
    <location>
        <begin position="639"/>
        <end position="744"/>
    </location>
</feature>
<evidence type="ECO:0000256" key="2">
    <source>
        <dbReference type="ARBA" id="ARBA00022512"/>
    </source>
</evidence>
<dbReference type="GO" id="GO:0004252">
    <property type="term" value="F:serine-type endopeptidase activity"/>
    <property type="evidence" value="ECO:0007669"/>
    <property type="project" value="UniProtKB-UniRule"/>
</dbReference>
<evidence type="ECO:0000256" key="9">
    <source>
        <dbReference type="PROSITE-ProRule" id="PRU01240"/>
    </source>
</evidence>
<dbReference type="Pfam" id="PF00082">
    <property type="entry name" value="Peptidase_S8"/>
    <property type="match status" value="1"/>
</dbReference>
<evidence type="ECO:0000256" key="8">
    <source>
        <dbReference type="PIRSR" id="PIRSR615500-1"/>
    </source>
</evidence>
<feature type="domain" description="PA" evidence="13">
    <location>
        <begin position="414"/>
        <end position="483"/>
    </location>
</feature>
<dbReference type="CDD" id="cd02133">
    <property type="entry name" value="PA_C5a_like"/>
    <property type="match status" value="1"/>
</dbReference>
<name>A0A9X3H978_9FIRM</name>
<dbReference type="InterPro" id="IPR009063">
    <property type="entry name" value="Ig/albumin-bd_sf"/>
</dbReference>
<dbReference type="InterPro" id="IPR010435">
    <property type="entry name" value="C5a/SBT2-like_Fn3"/>
</dbReference>
<dbReference type="SUPFAM" id="SSF52025">
    <property type="entry name" value="PA domain"/>
    <property type="match status" value="1"/>
</dbReference>
<evidence type="ECO:0000259" key="12">
    <source>
        <dbReference type="Pfam" id="PF00082"/>
    </source>
</evidence>
<dbReference type="InterPro" id="IPR015500">
    <property type="entry name" value="Peptidase_S8_subtilisin-rel"/>
</dbReference>
<dbReference type="RefSeq" id="WP_269720466.1">
    <property type="nucleotide sequence ID" value="NZ_CP101408.1"/>
</dbReference>
<evidence type="ECO:0000256" key="3">
    <source>
        <dbReference type="ARBA" id="ARBA00022670"/>
    </source>
</evidence>
<dbReference type="InterPro" id="IPR003137">
    <property type="entry name" value="PA_domain"/>
</dbReference>
<dbReference type="GO" id="GO:0016020">
    <property type="term" value="C:membrane"/>
    <property type="evidence" value="ECO:0007669"/>
    <property type="project" value="InterPro"/>
</dbReference>